<keyword evidence="14 15" id="KW-0472">Membrane</keyword>
<accession>A0ABW1XMR4</accession>
<keyword evidence="8 15" id="KW-0547">Nucleotide-binding</keyword>
<dbReference type="NCBIfam" id="TIGR01494">
    <property type="entry name" value="ATPase_P-type"/>
    <property type="match status" value="1"/>
</dbReference>
<evidence type="ECO:0000256" key="10">
    <source>
        <dbReference type="ARBA" id="ARBA00022842"/>
    </source>
</evidence>
<comment type="similarity">
    <text evidence="2 15">Belongs to the cation transport ATPase (P-type) (TC 3.A.3) family. Type IB subfamily.</text>
</comment>
<evidence type="ECO:0000256" key="15">
    <source>
        <dbReference type="RuleBase" id="RU362081"/>
    </source>
</evidence>
<keyword evidence="6 15" id="KW-0812">Transmembrane</keyword>
<dbReference type="Gene3D" id="3.30.70.100">
    <property type="match status" value="1"/>
</dbReference>
<feature type="transmembrane region" description="Helical" evidence="15">
    <location>
        <begin position="270"/>
        <end position="288"/>
    </location>
</feature>
<evidence type="ECO:0000256" key="2">
    <source>
        <dbReference type="ARBA" id="ARBA00006024"/>
    </source>
</evidence>
<feature type="transmembrane region" description="Helical" evidence="15">
    <location>
        <begin position="242"/>
        <end position="264"/>
    </location>
</feature>
<dbReference type="PROSITE" id="PS01047">
    <property type="entry name" value="HMA_1"/>
    <property type="match status" value="1"/>
</dbReference>
<keyword evidence="10" id="KW-0460">Magnesium</keyword>
<reference evidence="18" key="1">
    <citation type="journal article" date="2019" name="Int. J. Syst. Evol. Microbiol.">
        <title>The Global Catalogue of Microorganisms (GCM) 10K type strain sequencing project: providing services to taxonomists for standard genome sequencing and annotation.</title>
        <authorList>
            <consortium name="The Broad Institute Genomics Platform"/>
            <consortium name="The Broad Institute Genome Sequencing Center for Infectious Disease"/>
            <person name="Wu L."/>
            <person name="Ma J."/>
        </authorList>
    </citation>
    <scope>NUCLEOTIDE SEQUENCE [LARGE SCALE GENOMIC DNA]</scope>
    <source>
        <strain evidence="18">CGMCC 1.16031</strain>
    </source>
</reference>
<keyword evidence="13" id="KW-0406">Ion transport</keyword>
<evidence type="ECO:0000256" key="12">
    <source>
        <dbReference type="ARBA" id="ARBA00022989"/>
    </source>
</evidence>
<dbReference type="Gene3D" id="3.40.50.1000">
    <property type="entry name" value="HAD superfamily/HAD-like"/>
    <property type="match status" value="1"/>
</dbReference>
<dbReference type="Gene3D" id="2.70.150.10">
    <property type="entry name" value="Calcium-transporting ATPase, cytoplasmic transduction domain A"/>
    <property type="match status" value="1"/>
</dbReference>
<dbReference type="InterPro" id="IPR027256">
    <property type="entry name" value="P-typ_ATPase_IB"/>
</dbReference>
<keyword evidence="4 15" id="KW-1003">Cell membrane</keyword>
<organism evidence="17 18">
    <name type="scientific">Pseudobowmanella zhangzhouensis</name>
    <dbReference type="NCBI Taxonomy" id="1537679"/>
    <lineage>
        <taxon>Bacteria</taxon>
        <taxon>Pseudomonadati</taxon>
        <taxon>Pseudomonadota</taxon>
        <taxon>Gammaproteobacteria</taxon>
        <taxon>Alteromonadales</taxon>
        <taxon>Alteromonadaceae</taxon>
    </lineage>
</organism>
<keyword evidence="5" id="KW-0597">Phosphoprotein</keyword>
<dbReference type="Proteomes" id="UP001596364">
    <property type="component" value="Unassembled WGS sequence"/>
</dbReference>
<evidence type="ECO:0000256" key="3">
    <source>
        <dbReference type="ARBA" id="ARBA00022448"/>
    </source>
</evidence>
<dbReference type="CDD" id="cd02079">
    <property type="entry name" value="P-type_ATPase_HM"/>
    <property type="match status" value="1"/>
</dbReference>
<dbReference type="RefSeq" id="WP_131256975.1">
    <property type="nucleotide sequence ID" value="NZ_JBHSUS010000001.1"/>
</dbReference>
<dbReference type="InterPro" id="IPR036163">
    <property type="entry name" value="HMA_dom_sf"/>
</dbReference>
<feature type="domain" description="HMA" evidence="16">
    <location>
        <begin position="89"/>
        <end position="155"/>
    </location>
</feature>
<dbReference type="NCBIfam" id="TIGR01525">
    <property type="entry name" value="ATPase-IB_hvy"/>
    <property type="match status" value="1"/>
</dbReference>
<feature type="transmembrane region" description="Helical" evidence="15">
    <location>
        <begin position="448"/>
        <end position="473"/>
    </location>
</feature>
<gene>
    <name evidence="17" type="ORF">ACFP85_08025</name>
</gene>
<keyword evidence="9 15" id="KW-0067">ATP-binding</keyword>
<sequence>MTQSCFHCIQPLPADADFSVTVLGEPRTMCCPGCAAVAQAIVDGGMEDYYRFRTDKAVKAGDTDILQKLSVFDDKQLQQEFVVADGDCSEIQLTVEGITCAACGWLIERQLAKTDGIVQVAVNVAARRATVRWTDKTLPLSALLKVFSRIGYQALPFQPDQHEASYQREKKSYLKKLGLAGLMTMQLMMLAFALYFDWFDHVDTATRQFFHWISLLLCTPVVLYSGLGFYQSAWYALKAGRLNMDVPVTVAIFGAFSASAYATITEHGPIYFESMAMFIFLLLISRYLEHQSRHRAAQISANNMKHLPLTANKMIDGDVHSALARQLVAGDEILVRAGETIPADGVVSQGRSEVDESMLTGEFEPQSRQAGDNVFGGSINQSDVLYVTVSRPLKQSLISQIMRLQELAMAERPAIAGLADQLASYFVAAVLVISALTFWYWYDTGASHAFYIAIAVLVGTCPCALGLATPSALTSAVANLNRKGILIKRGDSLEKLTQITTVALDKTGTLTEGQFSLTSIQTTVEQHQALSLAASLEALSEHPIAKAFSNTECHQVSDGRVHIGQGIEGTINDMRFRIGSAAFIGAEIPAAWQSARVFLADESACIAAFWLSDTLRDDASELVIALADKPIHLLSGDAAPAVQEQAEKLGIEHQHAHCTPEDKLALIRQMQSQGQRVLMVGDGINDGPVLAAADVSVTLAAATDLAKSAADVVLLQPKLMHIPHLLTIAKLCRQKIRQNIGWALGYNLLILPLAVSGILTPWMAVLGMSLSSVIVVTNSLTLLKKD</sequence>
<dbReference type="PROSITE" id="PS01229">
    <property type="entry name" value="COF_2"/>
    <property type="match status" value="1"/>
</dbReference>
<protein>
    <submittedName>
        <fullName evidence="17">Heavy metal translocating P-type ATPase</fullName>
    </submittedName>
</protein>
<dbReference type="SUPFAM" id="SSF81653">
    <property type="entry name" value="Calcium ATPase, transduction domain A"/>
    <property type="match status" value="1"/>
</dbReference>
<dbReference type="InterPro" id="IPR023299">
    <property type="entry name" value="ATPase_P-typ_cyto_dom_N"/>
</dbReference>
<evidence type="ECO:0000256" key="9">
    <source>
        <dbReference type="ARBA" id="ARBA00022840"/>
    </source>
</evidence>
<dbReference type="Pfam" id="PF12156">
    <property type="entry name" value="ATPase-cat_bd"/>
    <property type="match status" value="1"/>
</dbReference>
<keyword evidence="12 15" id="KW-1133">Transmembrane helix</keyword>
<evidence type="ECO:0000259" key="16">
    <source>
        <dbReference type="PROSITE" id="PS50846"/>
    </source>
</evidence>
<evidence type="ECO:0000313" key="17">
    <source>
        <dbReference type="EMBL" id="MFC6440090.1"/>
    </source>
</evidence>
<dbReference type="PANTHER" id="PTHR43520:SF5">
    <property type="entry name" value="CATION-TRANSPORTING P-TYPE ATPASE-RELATED"/>
    <property type="match status" value="1"/>
</dbReference>
<dbReference type="NCBIfam" id="TIGR01511">
    <property type="entry name" value="ATPase-IB1_Cu"/>
    <property type="match status" value="1"/>
</dbReference>
<evidence type="ECO:0000256" key="13">
    <source>
        <dbReference type="ARBA" id="ARBA00023065"/>
    </source>
</evidence>
<dbReference type="PROSITE" id="PS50846">
    <property type="entry name" value="HMA_2"/>
    <property type="match status" value="1"/>
</dbReference>
<evidence type="ECO:0000256" key="4">
    <source>
        <dbReference type="ARBA" id="ARBA00022475"/>
    </source>
</evidence>
<dbReference type="Pfam" id="PF00403">
    <property type="entry name" value="HMA"/>
    <property type="match status" value="1"/>
</dbReference>
<dbReference type="NCBIfam" id="TIGR01512">
    <property type="entry name" value="ATPase-IB2_Cd"/>
    <property type="match status" value="1"/>
</dbReference>
<feature type="transmembrane region" description="Helical" evidence="15">
    <location>
        <begin position="740"/>
        <end position="759"/>
    </location>
</feature>
<dbReference type="InterPro" id="IPR059000">
    <property type="entry name" value="ATPase_P-type_domA"/>
</dbReference>
<dbReference type="PROSITE" id="PS00154">
    <property type="entry name" value="ATPASE_E1_E2"/>
    <property type="match status" value="1"/>
</dbReference>
<evidence type="ECO:0000256" key="11">
    <source>
        <dbReference type="ARBA" id="ARBA00022967"/>
    </source>
</evidence>
<keyword evidence="18" id="KW-1185">Reference proteome</keyword>
<feature type="transmembrane region" description="Helical" evidence="15">
    <location>
        <begin position="209"/>
        <end position="230"/>
    </location>
</feature>
<dbReference type="PRINTS" id="PR00943">
    <property type="entry name" value="CUATPASE"/>
</dbReference>
<dbReference type="SUPFAM" id="SSF81665">
    <property type="entry name" value="Calcium ATPase, transmembrane domain M"/>
    <property type="match status" value="1"/>
</dbReference>
<dbReference type="Pfam" id="PF00702">
    <property type="entry name" value="Hydrolase"/>
    <property type="match status" value="1"/>
</dbReference>
<keyword evidence="3" id="KW-0813">Transport</keyword>
<evidence type="ECO:0000313" key="18">
    <source>
        <dbReference type="Proteomes" id="UP001596364"/>
    </source>
</evidence>
<dbReference type="InterPro" id="IPR001757">
    <property type="entry name" value="P_typ_ATPase"/>
</dbReference>
<evidence type="ECO:0000256" key="7">
    <source>
        <dbReference type="ARBA" id="ARBA00022723"/>
    </source>
</evidence>
<keyword evidence="7 15" id="KW-0479">Metal-binding</keyword>
<dbReference type="InterPro" id="IPR018303">
    <property type="entry name" value="ATPase_P-typ_P_site"/>
</dbReference>
<dbReference type="CDD" id="cd00371">
    <property type="entry name" value="HMA"/>
    <property type="match status" value="1"/>
</dbReference>
<dbReference type="InterPro" id="IPR008250">
    <property type="entry name" value="ATPase_P-typ_transduc_dom_A_sf"/>
</dbReference>
<dbReference type="SUPFAM" id="SSF55008">
    <property type="entry name" value="HMA, heavy metal-associated domain"/>
    <property type="match status" value="1"/>
</dbReference>
<dbReference type="Pfam" id="PF00122">
    <property type="entry name" value="E1-E2_ATPase"/>
    <property type="match status" value="1"/>
</dbReference>
<comment type="caution">
    <text evidence="17">The sequence shown here is derived from an EMBL/GenBank/DDBJ whole genome shotgun (WGS) entry which is preliminary data.</text>
</comment>
<evidence type="ECO:0000256" key="8">
    <source>
        <dbReference type="ARBA" id="ARBA00022741"/>
    </source>
</evidence>
<dbReference type="EMBL" id="JBHSUS010000001">
    <property type="protein sequence ID" value="MFC6440090.1"/>
    <property type="molecule type" value="Genomic_DNA"/>
</dbReference>
<dbReference type="PRINTS" id="PR00119">
    <property type="entry name" value="CATATPASE"/>
</dbReference>
<keyword evidence="11" id="KW-1278">Translocase</keyword>
<feature type="transmembrane region" description="Helical" evidence="15">
    <location>
        <begin position="422"/>
        <end position="442"/>
    </location>
</feature>
<dbReference type="InterPro" id="IPR023214">
    <property type="entry name" value="HAD_sf"/>
</dbReference>
<dbReference type="SUPFAM" id="SSF56784">
    <property type="entry name" value="HAD-like"/>
    <property type="match status" value="1"/>
</dbReference>
<evidence type="ECO:0000256" key="14">
    <source>
        <dbReference type="ARBA" id="ARBA00023136"/>
    </source>
</evidence>
<dbReference type="InterPro" id="IPR017969">
    <property type="entry name" value="Heavy-metal-associated_CS"/>
</dbReference>
<dbReference type="InterPro" id="IPR021993">
    <property type="entry name" value="ATPase-cat-bd"/>
</dbReference>
<evidence type="ECO:0000256" key="5">
    <source>
        <dbReference type="ARBA" id="ARBA00022553"/>
    </source>
</evidence>
<evidence type="ECO:0000256" key="6">
    <source>
        <dbReference type="ARBA" id="ARBA00022692"/>
    </source>
</evidence>
<feature type="transmembrane region" description="Helical" evidence="15">
    <location>
        <begin position="177"/>
        <end position="197"/>
    </location>
</feature>
<evidence type="ECO:0000256" key="1">
    <source>
        <dbReference type="ARBA" id="ARBA00004651"/>
    </source>
</evidence>
<dbReference type="InterPro" id="IPR036412">
    <property type="entry name" value="HAD-like_sf"/>
</dbReference>
<proteinExistence type="inferred from homology"/>
<dbReference type="InterPro" id="IPR023298">
    <property type="entry name" value="ATPase_P-typ_TM_dom_sf"/>
</dbReference>
<name>A0ABW1XMR4_9ALTE</name>
<comment type="subcellular location">
    <subcellularLocation>
        <location evidence="1">Cell membrane</location>
        <topology evidence="1">Multi-pass membrane protein</topology>
    </subcellularLocation>
</comment>
<dbReference type="InterPro" id="IPR006121">
    <property type="entry name" value="HMA_dom"/>
</dbReference>
<dbReference type="PANTHER" id="PTHR43520">
    <property type="entry name" value="ATP7, ISOFORM B"/>
    <property type="match status" value="1"/>
</dbReference>
<dbReference type="Gene3D" id="3.40.1110.10">
    <property type="entry name" value="Calcium-transporting ATPase, cytoplasmic domain N"/>
    <property type="match status" value="1"/>
</dbReference>